<reference evidence="1" key="1">
    <citation type="journal article" date="2014" name="Int. J. Syst. Evol. Microbiol.">
        <title>Complete genome sequence of Corynebacterium casei LMG S-19264T (=DSM 44701T), isolated from a smear-ripened cheese.</title>
        <authorList>
            <consortium name="US DOE Joint Genome Institute (JGI-PGF)"/>
            <person name="Walter F."/>
            <person name="Albersmeier A."/>
            <person name="Kalinowski J."/>
            <person name="Ruckert C."/>
        </authorList>
    </citation>
    <scope>NUCLEOTIDE SEQUENCE</scope>
    <source>
        <strain evidence="1">CGMCC 1.15454</strain>
    </source>
</reference>
<dbReference type="InterPro" id="IPR046318">
    <property type="entry name" value="DUF5344"/>
</dbReference>
<dbReference type="Proteomes" id="UP000621492">
    <property type="component" value="Unassembled WGS sequence"/>
</dbReference>
<dbReference type="Pfam" id="PF17279">
    <property type="entry name" value="DUF5344"/>
    <property type="match status" value="1"/>
</dbReference>
<proteinExistence type="predicted"/>
<dbReference type="NCBIfam" id="TIGR04197">
    <property type="entry name" value="T7SS_SACOL2603"/>
    <property type="match status" value="1"/>
</dbReference>
<name>A0A9W5TZ89_9BACI</name>
<comment type="caution">
    <text evidence="1">The sequence shown here is derived from an EMBL/GenBank/DDBJ whole genome shotgun (WGS) entry which is preliminary data.</text>
</comment>
<sequence>MANEINIKFNELRKNIENVRSVLSNLKPGTETEFDQTNIEVFVQDLEMTKQSITMIHQYQTLLNSDLDTLVHVGERMQATDKQLANEMGVETNGP</sequence>
<evidence type="ECO:0000313" key="1">
    <source>
        <dbReference type="EMBL" id="GGB50278.1"/>
    </source>
</evidence>
<dbReference type="EMBL" id="BMJD01000026">
    <property type="protein sequence ID" value="GGB50278.1"/>
    <property type="molecule type" value="Genomic_DNA"/>
</dbReference>
<accession>A0A9W5TZ89</accession>
<keyword evidence="2" id="KW-1185">Reference proteome</keyword>
<dbReference type="AlphaFoldDB" id="A0A9W5TZ89"/>
<protein>
    <submittedName>
        <fullName evidence="1">Uncharacterized protein</fullName>
    </submittedName>
</protein>
<gene>
    <name evidence="1" type="ORF">GCM10011409_29860</name>
</gene>
<reference evidence="1" key="2">
    <citation type="submission" date="2020-09" db="EMBL/GenBank/DDBJ databases">
        <authorList>
            <person name="Sun Q."/>
            <person name="Zhou Y."/>
        </authorList>
    </citation>
    <scope>NUCLEOTIDE SEQUENCE</scope>
    <source>
        <strain evidence="1">CGMCC 1.15454</strain>
    </source>
</reference>
<organism evidence="1 2">
    <name type="scientific">Lentibacillus populi</name>
    <dbReference type="NCBI Taxonomy" id="1827502"/>
    <lineage>
        <taxon>Bacteria</taxon>
        <taxon>Bacillati</taxon>
        <taxon>Bacillota</taxon>
        <taxon>Bacilli</taxon>
        <taxon>Bacillales</taxon>
        <taxon>Bacillaceae</taxon>
        <taxon>Lentibacillus</taxon>
    </lineage>
</organism>
<dbReference type="InterPro" id="IPR021477">
    <property type="entry name" value="TVIIS_effector_SACOL2603_fam"/>
</dbReference>
<evidence type="ECO:0000313" key="2">
    <source>
        <dbReference type="Proteomes" id="UP000621492"/>
    </source>
</evidence>
<dbReference type="RefSeq" id="WP_088053248.1">
    <property type="nucleotide sequence ID" value="NZ_BMJD01000026.1"/>
</dbReference>